<dbReference type="Pfam" id="PF02416">
    <property type="entry name" value="TatA_B_E"/>
    <property type="match status" value="1"/>
</dbReference>
<keyword evidence="2 9" id="KW-0813">Transport</keyword>
<dbReference type="GO" id="GO:0033281">
    <property type="term" value="C:TAT protein transport complex"/>
    <property type="evidence" value="ECO:0007669"/>
    <property type="project" value="UniProtKB-UniRule"/>
</dbReference>
<keyword evidence="4 9" id="KW-0812">Transmembrane</keyword>
<keyword evidence="5 9" id="KW-0653">Protein transport</keyword>
<evidence type="ECO:0000256" key="1">
    <source>
        <dbReference type="ARBA" id="ARBA00004167"/>
    </source>
</evidence>
<protein>
    <recommendedName>
        <fullName evidence="9">Sec-independent protein translocase protein TatB</fullName>
    </recommendedName>
</protein>
<reference evidence="11" key="1">
    <citation type="submission" date="2020-03" db="EMBL/GenBank/DDBJ databases">
        <title>Genome of Pelagibius litoralis DSM 21314T.</title>
        <authorList>
            <person name="Wang G."/>
        </authorList>
    </citation>
    <scope>NUCLEOTIDE SEQUENCE</scope>
    <source>
        <strain evidence="11">DSM 21314</strain>
    </source>
</reference>
<proteinExistence type="inferred from homology"/>
<dbReference type="PANTHER" id="PTHR33162">
    <property type="entry name" value="SEC-INDEPENDENT PROTEIN TRANSLOCASE PROTEIN TATA, CHLOROPLASTIC"/>
    <property type="match status" value="1"/>
</dbReference>
<evidence type="ECO:0000256" key="10">
    <source>
        <dbReference type="SAM" id="MobiDB-lite"/>
    </source>
</evidence>
<organism evidence="11 12">
    <name type="scientific">Pelagibius litoralis</name>
    <dbReference type="NCBI Taxonomy" id="374515"/>
    <lineage>
        <taxon>Bacteria</taxon>
        <taxon>Pseudomonadati</taxon>
        <taxon>Pseudomonadota</taxon>
        <taxon>Alphaproteobacteria</taxon>
        <taxon>Rhodospirillales</taxon>
        <taxon>Rhodovibrionaceae</taxon>
        <taxon>Pelagibius</taxon>
    </lineage>
</organism>
<keyword evidence="3 9" id="KW-1003">Cell membrane</keyword>
<evidence type="ECO:0000256" key="7">
    <source>
        <dbReference type="ARBA" id="ARBA00023010"/>
    </source>
</evidence>
<dbReference type="AlphaFoldDB" id="A0A967C6M2"/>
<dbReference type="PANTHER" id="PTHR33162:SF1">
    <property type="entry name" value="SEC-INDEPENDENT PROTEIN TRANSLOCASE PROTEIN TATA, CHLOROPLASTIC"/>
    <property type="match status" value="1"/>
</dbReference>
<keyword evidence="6 9" id="KW-1133">Transmembrane helix</keyword>
<feature type="compositionally biased region" description="Basic and acidic residues" evidence="10">
    <location>
        <begin position="163"/>
        <end position="177"/>
    </location>
</feature>
<keyword evidence="8 9" id="KW-0472">Membrane</keyword>
<dbReference type="GO" id="GO:0008320">
    <property type="term" value="F:protein transmembrane transporter activity"/>
    <property type="evidence" value="ECO:0007669"/>
    <property type="project" value="UniProtKB-UniRule"/>
</dbReference>
<dbReference type="NCBIfam" id="TIGR01410">
    <property type="entry name" value="tatB"/>
    <property type="match status" value="1"/>
</dbReference>
<keyword evidence="7 9" id="KW-0811">Translocation</keyword>
<evidence type="ECO:0000256" key="8">
    <source>
        <dbReference type="ARBA" id="ARBA00023136"/>
    </source>
</evidence>
<evidence type="ECO:0000256" key="4">
    <source>
        <dbReference type="ARBA" id="ARBA00022692"/>
    </source>
</evidence>
<dbReference type="RefSeq" id="WP_167221207.1">
    <property type="nucleotide sequence ID" value="NZ_JAAQPH010000002.1"/>
</dbReference>
<gene>
    <name evidence="9 11" type="primary">tatB</name>
    <name evidence="11" type="ORF">HBA54_02960</name>
</gene>
<comment type="subcellular location">
    <subcellularLocation>
        <location evidence="9">Cell membrane</location>
        <topology evidence="9">Single-pass membrane protein</topology>
    </subcellularLocation>
    <subcellularLocation>
        <location evidence="1">Membrane</location>
        <topology evidence="1">Single-pass membrane protein</topology>
    </subcellularLocation>
</comment>
<dbReference type="PRINTS" id="PR01506">
    <property type="entry name" value="TATBPROTEIN"/>
</dbReference>
<dbReference type="HAMAP" id="MF_00237">
    <property type="entry name" value="TatB"/>
    <property type="match status" value="1"/>
</dbReference>
<dbReference type="InterPro" id="IPR003369">
    <property type="entry name" value="TatA/B/E"/>
</dbReference>
<dbReference type="Gene3D" id="1.20.5.3310">
    <property type="match status" value="1"/>
</dbReference>
<evidence type="ECO:0000256" key="6">
    <source>
        <dbReference type="ARBA" id="ARBA00022989"/>
    </source>
</evidence>
<feature type="region of interest" description="Disordered" evidence="10">
    <location>
        <begin position="96"/>
        <end position="177"/>
    </location>
</feature>
<comment type="similarity">
    <text evidence="9">Belongs to the TatB family.</text>
</comment>
<dbReference type="Proteomes" id="UP000761264">
    <property type="component" value="Unassembled WGS sequence"/>
</dbReference>
<dbReference type="InterPro" id="IPR018448">
    <property type="entry name" value="TatB"/>
</dbReference>
<keyword evidence="12" id="KW-1185">Reference proteome</keyword>
<evidence type="ECO:0000256" key="9">
    <source>
        <dbReference type="HAMAP-Rule" id="MF_00237"/>
    </source>
</evidence>
<dbReference type="GO" id="GO:0043953">
    <property type="term" value="P:protein transport by the Tat complex"/>
    <property type="evidence" value="ECO:0007669"/>
    <property type="project" value="UniProtKB-UniRule"/>
</dbReference>
<comment type="subunit">
    <text evidence="9">The Tat system comprises two distinct complexes: a TatABC complex, containing multiple copies of TatA, TatB and TatC subunits, and a separate TatA complex, containing only TatA subunits. Substrates initially bind to the TatABC complex, which probably triggers association of the separate TatA complex to form the active translocon.</text>
</comment>
<evidence type="ECO:0000256" key="3">
    <source>
        <dbReference type="ARBA" id="ARBA00022475"/>
    </source>
</evidence>
<evidence type="ECO:0000256" key="5">
    <source>
        <dbReference type="ARBA" id="ARBA00022927"/>
    </source>
</evidence>
<evidence type="ECO:0000256" key="2">
    <source>
        <dbReference type="ARBA" id="ARBA00022448"/>
    </source>
</evidence>
<evidence type="ECO:0000313" key="11">
    <source>
        <dbReference type="EMBL" id="NIA67542.1"/>
    </source>
</evidence>
<comment type="caution">
    <text evidence="11">The sequence shown here is derived from an EMBL/GenBank/DDBJ whole genome shotgun (WGS) entry which is preliminary data.</text>
</comment>
<dbReference type="EMBL" id="JAAQPH010000002">
    <property type="protein sequence ID" value="NIA67542.1"/>
    <property type="molecule type" value="Genomic_DNA"/>
</dbReference>
<evidence type="ECO:0000313" key="12">
    <source>
        <dbReference type="Proteomes" id="UP000761264"/>
    </source>
</evidence>
<sequence>MFDIGWTEMMVIALIALVVIGPKDLPGTLKTVSQWVRKARSLTREFQSGIDDMVREAELDDAKKMLEATRRGNLEQTIGNAIDPTGDLAEEVRQIESEARKEEPSGSVADAAPEDTVEDSNTEKAAALMTKPAANIAPPHSLGPTAGAADSSLSADTSPKPTPDTKPDTKEGSKQSA</sequence>
<accession>A0A967C6M2</accession>
<comment type="function">
    <text evidence="9">Part of the twin-arginine translocation (Tat) system that transports large folded proteins containing a characteristic twin-arginine motif in their signal peptide across membranes. Together with TatC, TatB is part of a receptor directly interacting with Tat signal peptides. TatB may form an oligomeric binding site that transiently accommodates folded Tat precursor proteins before their translocation.</text>
</comment>
<name>A0A967C6M2_9PROT</name>